<organism evidence="4 5">
    <name type="scientific">Devosia elaeis</name>
    <dbReference type="NCBI Taxonomy" id="1770058"/>
    <lineage>
        <taxon>Bacteria</taxon>
        <taxon>Pseudomonadati</taxon>
        <taxon>Pseudomonadota</taxon>
        <taxon>Alphaproteobacteria</taxon>
        <taxon>Hyphomicrobiales</taxon>
        <taxon>Devosiaceae</taxon>
        <taxon>Devosia</taxon>
    </lineage>
</organism>
<feature type="region of interest" description="Disordered" evidence="1">
    <location>
        <begin position="1136"/>
        <end position="1207"/>
    </location>
</feature>
<dbReference type="AlphaFoldDB" id="A0A178HVN0"/>
<reference evidence="4 5" key="1">
    <citation type="submission" date="2016-03" db="EMBL/GenBank/DDBJ databases">
        <title>Genome sequencing of Devosia sp. S37.</title>
        <authorList>
            <person name="Mohd Nor M."/>
        </authorList>
    </citation>
    <scope>NUCLEOTIDE SEQUENCE [LARGE SCALE GENOMIC DNA]</scope>
    <source>
        <strain evidence="4 5">S37</strain>
    </source>
</reference>
<protein>
    <recommendedName>
        <fullName evidence="3">AsmA domain-containing protein</fullName>
    </recommendedName>
</protein>
<feature type="domain" description="AsmA" evidence="3">
    <location>
        <begin position="6"/>
        <end position="120"/>
    </location>
</feature>
<feature type="compositionally biased region" description="Polar residues" evidence="1">
    <location>
        <begin position="1188"/>
        <end position="1201"/>
    </location>
</feature>
<evidence type="ECO:0000256" key="1">
    <source>
        <dbReference type="SAM" id="MobiDB-lite"/>
    </source>
</evidence>
<dbReference type="InterPro" id="IPR007844">
    <property type="entry name" value="AsmA"/>
</dbReference>
<name>A0A178HVN0_9HYPH</name>
<dbReference type="EMBL" id="LVVY01000100">
    <property type="protein sequence ID" value="OAM76066.1"/>
    <property type="molecule type" value="Genomic_DNA"/>
</dbReference>
<feature type="compositionally biased region" description="Basic and acidic residues" evidence="1">
    <location>
        <begin position="1136"/>
        <end position="1168"/>
    </location>
</feature>
<dbReference type="PANTHER" id="PTHR30441">
    <property type="entry name" value="DUF748 DOMAIN-CONTAINING PROTEIN"/>
    <property type="match status" value="1"/>
</dbReference>
<evidence type="ECO:0000313" key="5">
    <source>
        <dbReference type="Proteomes" id="UP000078389"/>
    </source>
</evidence>
<dbReference type="Proteomes" id="UP000078389">
    <property type="component" value="Unassembled WGS sequence"/>
</dbReference>
<dbReference type="PANTHER" id="PTHR30441:SF4">
    <property type="entry name" value="PROTEIN ASMA"/>
    <property type="match status" value="1"/>
</dbReference>
<keyword evidence="2" id="KW-1133">Transmembrane helix</keyword>
<dbReference type="InterPro" id="IPR052894">
    <property type="entry name" value="AsmA-related"/>
</dbReference>
<evidence type="ECO:0000313" key="4">
    <source>
        <dbReference type="EMBL" id="OAM76066.1"/>
    </source>
</evidence>
<dbReference type="RefSeq" id="WP_067457904.1">
    <property type="nucleotide sequence ID" value="NZ_LVVY01000100.1"/>
</dbReference>
<accession>A0A178HVN0</accession>
<proteinExistence type="predicted"/>
<evidence type="ECO:0000259" key="3">
    <source>
        <dbReference type="Pfam" id="PF05170"/>
    </source>
</evidence>
<keyword evidence="2" id="KW-0812">Transmembrane</keyword>
<dbReference type="GO" id="GO:0005886">
    <property type="term" value="C:plasma membrane"/>
    <property type="evidence" value="ECO:0007669"/>
    <property type="project" value="TreeGrafter"/>
</dbReference>
<keyword evidence="5" id="KW-1185">Reference proteome</keyword>
<feature type="transmembrane region" description="Helical" evidence="2">
    <location>
        <begin position="6"/>
        <end position="27"/>
    </location>
</feature>
<evidence type="ECO:0000256" key="2">
    <source>
        <dbReference type="SAM" id="Phobius"/>
    </source>
</evidence>
<sequence>MLNRIYIVVGIFAIVVLAGAFIAPLFIQWSDYRDRMEVLASNVLGADVTIRGDIAFSLLPRPRLEFSDVVVGDIESPSARVGSVEAEFALFDFLRDNYNVTALRLVRPVIDLVLDENGLFSSGVDLSGAGGSVVLGHARVADGSIRLTDLRADDMFVATGIDGDLRLSSFSGPFQFQGGADYDGGRYEIRFNAAASDATGANRVSAFLREAGGAYSLTAEGMLSAGMAPKFEGKIVYRQTPPEAEAADDIRGALVLESDVALSTDRVVLSGYTLHPDENRAGMRLTGSANIQLGARPGFDALMSGGVFSLPPRPATEVPAELPYELVRLLAELPPPPVPPLPGTLDIDLAEIGLRGFSLRDLRLDATTDGEGWQIEQAVAHLPGDSELRLSGRVTNEGGRAAFRGDFSLEAQRLDALAQLWRRPAESNVLFNTPGALTGRLMLAGDAFGLSNGRFDFAGQSHGVEIRLGFGAERRLDSVLHLGALDATQTARLLALLPDGANDGSFGASFPHGSFSLTAQALDVLGLAGSDVALEGQWSPGDLRLAKVSMRDWGGVSLNGALRLAGNLAEPLVTGSGELAVGSAEAEGLAAIYEMAGMPYAWQEGLAGVWPGDLQFILSDAATGGQVLTLGGTLGGAALDLRAEMAGGLAGLARDDLRLVASLEAEDGIAAQERFGLRDAPVLAGDGAVLGSLFLEGRGPDGFNGRASISQGGQSISYFGDVRIAANGEVSGQGSLDMLLDDAGGLAALAGLEGARLPGLDASAALDFSGRRAFSFTNIAGVSGDTVFSGALSMQMLGQLPAFTGALKTEAVDATALAMALFGEAAVAIPGDDLWPEGPLAGTGAPRPSRGDIAINADAVIANGQRLLGEMQFNYSWTPENIAIDRLKAQVGDGSLELSLVQCCSGPLAERSLSGRVSIAGVDIDALAPANPGQGLGGRLNAGLQFEGSGQSLAEIMRGMTGEGNFAIADFEASGLTPTIFPTLAGIEDPLNIDADALETLMGLALSQGAFAADEARGAFTIAGGAARIANLIIEGEGGRLAGSLNLALARLGLDGNFVLTPRNYRDPDGLIEPETARIVARIGGTLLAPLVTLDLAEMVAAIQVRANELELERLDRLRLEDEARQRAAAEARNRLAEEQRRQAAEEAARRAAEEEARRLEEERRLLEENVAPEPAPSAPLDLGFQPGVNQPFGSGVNQPIQLLPPN</sequence>
<keyword evidence="2" id="KW-0472">Membrane</keyword>
<comment type="caution">
    <text evidence="4">The sequence shown here is derived from an EMBL/GenBank/DDBJ whole genome shotgun (WGS) entry which is preliminary data.</text>
</comment>
<dbReference type="Pfam" id="PF05170">
    <property type="entry name" value="AsmA"/>
    <property type="match status" value="1"/>
</dbReference>
<dbReference type="OrthoDB" id="9816380at2"/>
<dbReference type="STRING" id="1770058.A3840_13855"/>
<dbReference type="GO" id="GO:0090313">
    <property type="term" value="P:regulation of protein targeting to membrane"/>
    <property type="evidence" value="ECO:0007669"/>
    <property type="project" value="TreeGrafter"/>
</dbReference>
<gene>
    <name evidence="4" type="ORF">A3840_13855</name>
</gene>